<dbReference type="GO" id="GO:0007601">
    <property type="term" value="P:visual perception"/>
    <property type="evidence" value="ECO:0007669"/>
    <property type="project" value="UniProtKB-KW"/>
</dbReference>
<feature type="transmembrane region" description="Helical" evidence="12">
    <location>
        <begin position="180"/>
        <end position="202"/>
    </location>
</feature>
<dbReference type="Gene3D" id="1.20.1070.10">
    <property type="entry name" value="Rhodopsin 7-helix transmembrane proteins"/>
    <property type="match status" value="1"/>
</dbReference>
<dbReference type="InterPro" id="IPR000276">
    <property type="entry name" value="GPCR_Rhodpsn"/>
</dbReference>
<organism evidence="14 15">
    <name type="scientific">Henosepilachna vigintioctopunctata</name>
    <dbReference type="NCBI Taxonomy" id="420089"/>
    <lineage>
        <taxon>Eukaryota</taxon>
        <taxon>Metazoa</taxon>
        <taxon>Ecdysozoa</taxon>
        <taxon>Arthropoda</taxon>
        <taxon>Hexapoda</taxon>
        <taxon>Insecta</taxon>
        <taxon>Pterygota</taxon>
        <taxon>Neoptera</taxon>
        <taxon>Endopterygota</taxon>
        <taxon>Coleoptera</taxon>
        <taxon>Polyphaga</taxon>
        <taxon>Cucujiformia</taxon>
        <taxon>Coccinelloidea</taxon>
        <taxon>Coccinellidae</taxon>
        <taxon>Epilachninae</taxon>
        <taxon>Epilachnini</taxon>
        <taxon>Henosepilachna</taxon>
    </lineage>
</organism>
<dbReference type="InterPro" id="IPR050125">
    <property type="entry name" value="GPCR_opsins"/>
</dbReference>
<keyword evidence="6 12" id="KW-0472">Membrane</keyword>
<feature type="transmembrane region" description="Helical" evidence="12">
    <location>
        <begin position="223"/>
        <end position="248"/>
    </location>
</feature>
<comment type="caution">
    <text evidence="14">The sequence shown here is derived from an EMBL/GenBank/DDBJ whole genome shotgun (WGS) entry which is preliminary data.</text>
</comment>
<keyword evidence="10" id="KW-0844">Vision</keyword>
<gene>
    <name evidence="14" type="ORF">WA026_009674</name>
</gene>
<accession>A0AAW1U023</accession>
<dbReference type="PROSITE" id="PS50262">
    <property type="entry name" value="G_PROTEIN_RECEP_F1_2"/>
    <property type="match status" value="1"/>
</dbReference>
<evidence type="ECO:0000259" key="13">
    <source>
        <dbReference type="PROSITE" id="PS50262"/>
    </source>
</evidence>
<feature type="transmembrane region" description="Helical" evidence="12">
    <location>
        <begin position="88"/>
        <end position="109"/>
    </location>
</feature>
<dbReference type="GO" id="GO:0016020">
    <property type="term" value="C:membrane"/>
    <property type="evidence" value="ECO:0007669"/>
    <property type="project" value="UniProtKB-SubCell"/>
</dbReference>
<dbReference type="PANTHER" id="PTHR24240">
    <property type="entry name" value="OPSIN"/>
    <property type="match status" value="1"/>
</dbReference>
<keyword evidence="10" id="KW-0716">Sensory transduction</keyword>
<evidence type="ECO:0000256" key="11">
    <source>
        <dbReference type="RuleBase" id="RU000688"/>
    </source>
</evidence>
<evidence type="ECO:0000256" key="12">
    <source>
        <dbReference type="SAM" id="Phobius"/>
    </source>
</evidence>
<feature type="transmembrane region" description="Helical" evidence="12">
    <location>
        <begin position="129"/>
        <end position="149"/>
    </location>
</feature>
<evidence type="ECO:0000256" key="4">
    <source>
        <dbReference type="ARBA" id="ARBA00022989"/>
    </source>
</evidence>
<dbReference type="InterPro" id="IPR017452">
    <property type="entry name" value="GPCR_Rhodpsn_7TM"/>
</dbReference>
<keyword evidence="15" id="KW-1185">Reference proteome</keyword>
<keyword evidence="3 11" id="KW-0812">Transmembrane</keyword>
<comment type="subcellular location">
    <subcellularLocation>
        <location evidence="1">Membrane</location>
        <topology evidence="1">Multi-pass membrane protein</topology>
    </subcellularLocation>
</comment>
<feature type="transmembrane region" description="Helical" evidence="12">
    <location>
        <begin position="260"/>
        <end position="280"/>
    </location>
</feature>
<dbReference type="PRINTS" id="PR00237">
    <property type="entry name" value="GPCRRHODOPSN"/>
</dbReference>
<evidence type="ECO:0000256" key="6">
    <source>
        <dbReference type="ARBA" id="ARBA00023136"/>
    </source>
</evidence>
<evidence type="ECO:0000313" key="14">
    <source>
        <dbReference type="EMBL" id="KAK9875888.1"/>
    </source>
</evidence>
<dbReference type="Pfam" id="PF00001">
    <property type="entry name" value="7tm_1"/>
    <property type="match status" value="1"/>
</dbReference>
<keyword evidence="7 11" id="KW-0675">Receptor</keyword>
<keyword evidence="8" id="KW-0325">Glycoprotein</keyword>
<comment type="similarity">
    <text evidence="2 11">Belongs to the G-protein coupled receptor 1 family.</text>
</comment>
<evidence type="ECO:0000313" key="15">
    <source>
        <dbReference type="Proteomes" id="UP001431783"/>
    </source>
</evidence>
<sequence>MPRMKVIQAFLPVFFSKKATNIDIISSVSSINISLARSLFLFQLWTPLNTILLNLILSDFSVSIIGNPFVLISALARGWIFGDTLCQLYGFFMSLLGISSIVTLSVLAFERYMIVSKPFENSITSTKGALFLILGIWTYSFLLTMPPLVGWGKYVHEAANISCSVNWECKSFNSMTYTCFLFFFGLVIPLLVIIFSYINIVLQMRQNSLKIGQVKKAERRVAYMVLLMIIAFVVAWMPYAVLALLIQFGDASFLTPGMRVIPSLIAKSSICYNPIIYVVLNSQFRQSWKQRKCVGSNNSESFAMCLSKYISQNIDSPVKNPRKINAHLKEFAKVNKRKELTLKVFCNDIQNDARNSSNEATDL</sequence>
<evidence type="ECO:0000256" key="10">
    <source>
        <dbReference type="ARBA" id="ARBA00023305"/>
    </source>
</evidence>
<dbReference type="EMBL" id="JARQZJ010000034">
    <property type="protein sequence ID" value="KAK9875888.1"/>
    <property type="molecule type" value="Genomic_DNA"/>
</dbReference>
<protein>
    <recommendedName>
        <fullName evidence="13">G-protein coupled receptors family 1 profile domain-containing protein</fullName>
    </recommendedName>
</protein>
<keyword evidence="5 11" id="KW-0297">G-protein coupled receptor</keyword>
<dbReference type="PROSITE" id="PS00237">
    <property type="entry name" value="G_PROTEIN_RECEP_F1_1"/>
    <property type="match status" value="1"/>
</dbReference>
<evidence type="ECO:0000256" key="1">
    <source>
        <dbReference type="ARBA" id="ARBA00004141"/>
    </source>
</evidence>
<dbReference type="GO" id="GO:0004930">
    <property type="term" value="F:G protein-coupled receptor activity"/>
    <property type="evidence" value="ECO:0007669"/>
    <property type="project" value="UniProtKB-KW"/>
</dbReference>
<evidence type="ECO:0000256" key="2">
    <source>
        <dbReference type="ARBA" id="ARBA00010663"/>
    </source>
</evidence>
<keyword evidence="4 12" id="KW-1133">Transmembrane helix</keyword>
<dbReference type="SUPFAM" id="SSF81321">
    <property type="entry name" value="Family A G protein-coupled receptor-like"/>
    <property type="match status" value="1"/>
</dbReference>
<dbReference type="Proteomes" id="UP001431783">
    <property type="component" value="Unassembled WGS sequence"/>
</dbReference>
<evidence type="ECO:0000256" key="5">
    <source>
        <dbReference type="ARBA" id="ARBA00023040"/>
    </source>
</evidence>
<dbReference type="CDD" id="cd14969">
    <property type="entry name" value="7tmA_Opsins_type2_animals"/>
    <property type="match status" value="1"/>
</dbReference>
<evidence type="ECO:0000256" key="7">
    <source>
        <dbReference type="ARBA" id="ARBA00023170"/>
    </source>
</evidence>
<keyword evidence="9 11" id="KW-0807">Transducer</keyword>
<evidence type="ECO:0000256" key="9">
    <source>
        <dbReference type="ARBA" id="ARBA00023224"/>
    </source>
</evidence>
<evidence type="ECO:0000256" key="3">
    <source>
        <dbReference type="ARBA" id="ARBA00022692"/>
    </source>
</evidence>
<reference evidence="14 15" key="1">
    <citation type="submission" date="2023-03" db="EMBL/GenBank/DDBJ databases">
        <title>Genome insight into feeding habits of ladybird beetles.</title>
        <authorList>
            <person name="Li H.-S."/>
            <person name="Huang Y.-H."/>
            <person name="Pang H."/>
        </authorList>
    </citation>
    <scope>NUCLEOTIDE SEQUENCE [LARGE SCALE GENOMIC DNA]</scope>
    <source>
        <strain evidence="14">SYSU_2023b</strain>
        <tissue evidence="14">Whole body</tissue>
    </source>
</reference>
<evidence type="ECO:0000256" key="8">
    <source>
        <dbReference type="ARBA" id="ARBA00023180"/>
    </source>
</evidence>
<proteinExistence type="inferred from homology"/>
<feature type="domain" description="G-protein coupled receptors family 1 profile" evidence="13">
    <location>
        <begin position="26"/>
        <end position="277"/>
    </location>
</feature>
<name>A0AAW1U023_9CUCU</name>
<dbReference type="AlphaFoldDB" id="A0AAW1U023"/>